<sequence>MHNFEHVLHTFPAQNFSHDTRSLIRRITSTFARTRLGKHESIFTQCMWRDVAGDTQAIHITDPVLT</sequence>
<accession>A0A5N6KLE2</accession>
<dbReference type="EMBL" id="VIGI01000001">
    <property type="protein sequence ID" value="KAB8304630.1"/>
    <property type="molecule type" value="Genomic_DNA"/>
</dbReference>
<evidence type="ECO:0000313" key="2">
    <source>
        <dbReference type="Proteomes" id="UP000326757"/>
    </source>
</evidence>
<proteinExistence type="predicted"/>
<dbReference type="AlphaFoldDB" id="A0A5N6KLE2"/>
<evidence type="ECO:0000313" key="1">
    <source>
        <dbReference type="EMBL" id="KAB8304630.1"/>
    </source>
</evidence>
<gene>
    <name evidence="1" type="ORF">EYC80_004003</name>
</gene>
<keyword evidence="2" id="KW-1185">Reference proteome</keyword>
<protein>
    <submittedName>
        <fullName evidence="1">Uncharacterized protein</fullName>
    </submittedName>
</protein>
<dbReference type="Proteomes" id="UP000326757">
    <property type="component" value="Unassembled WGS sequence"/>
</dbReference>
<name>A0A5N6KLE2_MONLA</name>
<comment type="caution">
    <text evidence="1">The sequence shown here is derived from an EMBL/GenBank/DDBJ whole genome shotgun (WGS) entry which is preliminary data.</text>
</comment>
<reference evidence="1 2" key="1">
    <citation type="submission" date="2019-06" db="EMBL/GenBank/DDBJ databases">
        <title>Genome Sequence of the Brown Rot Fungal Pathogen Monilinia laxa.</title>
        <authorList>
            <person name="De Miccolis Angelini R.M."/>
            <person name="Landi L."/>
            <person name="Abate D."/>
            <person name="Pollastro S."/>
            <person name="Romanazzi G."/>
            <person name="Faretra F."/>
        </authorList>
    </citation>
    <scope>NUCLEOTIDE SEQUENCE [LARGE SCALE GENOMIC DNA]</scope>
    <source>
        <strain evidence="1 2">Mlax316</strain>
    </source>
</reference>
<organism evidence="1 2">
    <name type="scientific">Monilinia laxa</name>
    <name type="common">Brown rot fungus</name>
    <name type="synonym">Sclerotinia laxa</name>
    <dbReference type="NCBI Taxonomy" id="61186"/>
    <lineage>
        <taxon>Eukaryota</taxon>
        <taxon>Fungi</taxon>
        <taxon>Dikarya</taxon>
        <taxon>Ascomycota</taxon>
        <taxon>Pezizomycotina</taxon>
        <taxon>Leotiomycetes</taxon>
        <taxon>Helotiales</taxon>
        <taxon>Sclerotiniaceae</taxon>
        <taxon>Monilinia</taxon>
    </lineage>
</organism>